<sequence length="171" mass="18811">MSTRSALLAVLSLGPAYGHQLQAELMERTGRDRPINSGQIYATLDRLRRDELVKDAGTTDDGLPLYELTELGQIEAATWLTSPDGPSWDSMVQQVLLARSIPGADWPALVRGYRTLWITQGAEASGLASGATRILGEAALRWLSELPPAKAWEFRADRPKRGRRRAHFASS</sequence>
<evidence type="ECO:0000313" key="2">
    <source>
        <dbReference type="EMBL" id="MDI2097969.1"/>
    </source>
</evidence>
<dbReference type="InterPro" id="IPR036388">
    <property type="entry name" value="WH-like_DNA-bd_sf"/>
</dbReference>
<dbReference type="Proteomes" id="UP001321506">
    <property type="component" value="Unassembled WGS sequence"/>
</dbReference>
<evidence type="ECO:0000259" key="1">
    <source>
        <dbReference type="Pfam" id="PF03551"/>
    </source>
</evidence>
<dbReference type="InterPro" id="IPR036390">
    <property type="entry name" value="WH_DNA-bd_sf"/>
</dbReference>
<dbReference type="EMBL" id="JASATX010000001">
    <property type="protein sequence ID" value="MDI2097969.1"/>
    <property type="molecule type" value="Genomic_DNA"/>
</dbReference>
<reference evidence="2 3" key="1">
    <citation type="submission" date="2023-04" db="EMBL/GenBank/DDBJ databases">
        <title>Klugiella caeni sp. nov. isolated from the sludge of biochemical tank.</title>
        <authorList>
            <person name="Geng K."/>
        </authorList>
    </citation>
    <scope>NUCLEOTIDE SEQUENCE [LARGE SCALE GENOMIC DNA]</scope>
    <source>
        <strain evidence="2 3">YN-L-19</strain>
    </source>
</reference>
<organism evidence="2 3">
    <name type="scientific">Ruicaihuangia caeni</name>
    <dbReference type="NCBI Taxonomy" id="3042517"/>
    <lineage>
        <taxon>Bacteria</taxon>
        <taxon>Bacillati</taxon>
        <taxon>Actinomycetota</taxon>
        <taxon>Actinomycetes</taxon>
        <taxon>Micrococcales</taxon>
        <taxon>Microbacteriaceae</taxon>
        <taxon>Ruicaihuangia</taxon>
    </lineage>
</organism>
<accession>A0AAW6T6J3</accession>
<dbReference type="InterPro" id="IPR005149">
    <property type="entry name" value="Tscrpt_reg_PadR_N"/>
</dbReference>
<gene>
    <name evidence="2" type="ORF">QF206_03170</name>
</gene>
<dbReference type="SUPFAM" id="SSF46785">
    <property type="entry name" value="Winged helix' DNA-binding domain"/>
    <property type="match status" value="1"/>
</dbReference>
<dbReference type="Pfam" id="PF03551">
    <property type="entry name" value="PadR"/>
    <property type="match status" value="1"/>
</dbReference>
<name>A0AAW6T6J3_9MICO</name>
<evidence type="ECO:0000313" key="3">
    <source>
        <dbReference type="Proteomes" id="UP001321506"/>
    </source>
</evidence>
<dbReference type="AlphaFoldDB" id="A0AAW6T6J3"/>
<comment type="caution">
    <text evidence="2">The sequence shown here is derived from an EMBL/GenBank/DDBJ whole genome shotgun (WGS) entry which is preliminary data.</text>
</comment>
<dbReference type="Gene3D" id="1.10.10.10">
    <property type="entry name" value="Winged helix-like DNA-binding domain superfamily/Winged helix DNA-binding domain"/>
    <property type="match status" value="1"/>
</dbReference>
<keyword evidence="3" id="KW-1185">Reference proteome</keyword>
<proteinExistence type="predicted"/>
<feature type="domain" description="Transcription regulator PadR N-terminal" evidence="1">
    <location>
        <begin position="7"/>
        <end position="76"/>
    </location>
</feature>
<dbReference type="RefSeq" id="WP_281487737.1">
    <property type="nucleotide sequence ID" value="NZ_CP159582.1"/>
</dbReference>
<protein>
    <submittedName>
        <fullName evidence="2">PadR family transcriptional regulator</fullName>
    </submittedName>
</protein>